<dbReference type="STRING" id="402880.MmarC5_1542"/>
<evidence type="ECO:0000256" key="1">
    <source>
        <dbReference type="SAM" id="Coils"/>
    </source>
</evidence>
<dbReference type="NCBIfam" id="NF001646">
    <property type="entry name" value="PRK00420.1-3"/>
    <property type="match status" value="1"/>
</dbReference>
<dbReference type="GeneID" id="4929001"/>
<evidence type="ECO:0000313" key="3">
    <source>
        <dbReference type="Proteomes" id="UP000000253"/>
    </source>
</evidence>
<dbReference type="Proteomes" id="UP000000253">
    <property type="component" value="Chromosome"/>
</dbReference>
<dbReference type="AlphaFoldDB" id="A4G055"/>
<feature type="coiled-coil region" evidence="1">
    <location>
        <begin position="41"/>
        <end position="72"/>
    </location>
</feature>
<accession>A4G055</accession>
<dbReference type="DNASU" id="4929001"/>
<evidence type="ECO:0000313" key="2">
    <source>
        <dbReference type="EMBL" id="ABO35839.1"/>
    </source>
</evidence>
<name>A4G055_METM5</name>
<keyword evidence="1" id="KW-0175">Coiled coil</keyword>
<reference evidence="2 3" key="1">
    <citation type="submission" date="2007-03" db="EMBL/GenBank/DDBJ databases">
        <title>Complete sequence of chromosome of Methanococcus maripaludis C5.</title>
        <authorList>
            <consortium name="US DOE Joint Genome Institute"/>
            <person name="Copeland A."/>
            <person name="Lucas S."/>
            <person name="Lapidus A."/>
            <person name="Barry K."/>
            <person name="Glavina del Rio T."/>
            <person name="Dalin E."/>
            <person name="Tice H."/>
            <person name="Pitluck S."/>
            <person name="Chertkov O."/>
            <person name="Brettin T."/>
            <person name="Bruce D."/>
            <person name="Han C."/>
            <person name="Detter J.C."/>
            <person name="Schmutz J."/>
            <person name="Larimer F."/>
            <person name="Land M."/>
            <person name="Hauser L."/>
            <person name="Kyrpides N."/>
            <person name="Mikhailova N."/>
            <person name="Sieprawska-Lupa M."/>
            <person name="Whitman W.B."/>
            <person name="Richardson P."/>
        </authorList>
    </citation>
    <scope>NUCLEOTIDE SEQUENCE [LARGE SCALE GENOMIC DNA]</scope>
    <source>
        <strain evidence="3">C5 / ATCC BAA-1333</strain>
    </source>
</reference>
<organism evidence="2 3">
    <name type="scientific">Methanococcus maripaludis (strain C5 / ATCC BAA-1333)</name>
    <dbReference type="NCBI Taxonomy" id="402880"/>
    <lineage>
        <taxon>Archaea</taxon>
        <taxon>Methanobacteriati</taxon>
        <taxon>Methanobacteriota</taxon>
        <taxon>Methanomada group</taxon>
        <taxon>Methanococci</taxon>
        <taxon>Methanococcales</taxon>
        <taxon>Methanococcaceae</taxon>
        <taxon>Methanococcus</taxon>
    </lineage>
</organism>
<dbReference type="eggNOG" id="arCOG00578">
    <property type="taxonomic scope" value="Archaea"/>
</dbReference>
<sequence>MDEISIASKELAKGAKMLGKHCSSCGFPIFEKDGLEYCPNCNGLKIEIKNYSKDLKEEIKEMSENSKNEDKLQIIDRKIEYLFLKLDSEEEIGRINEITSSIKTLFKIKKYL</sequence>
<dbReference type="HOGENOM" id="CLU_142653_2_0_2"/>
<dbReference type="Pfam" id="PF06677">
    <property type="entry name" value="Auto_anti-p27"/>
    <property type="match status" value="1"/>
</dbReference>
<dbReference type="OrthoDB" id="26305at2157"/>
<dbReference type="EMBL" id="CP000609">
    <property type="protein sequence ID" value="ABO35839.1"/>
    <property type="molecule type" value="Genomic_DNA"/>
</dbReference>
<gene>
    <name evidence="2" type="ordered locus">MmarC5_1542</name>
</gene>
<dbReference type="KEGG" id="mmq:MmarC5_1542"/>
<protein>
    <submittedName>
        <fullName evidence="2">Sjogrens syndrome scleroderma autoantigen 1</fullName>
    </submittedName>
</protein>
<dbReference type="InterPro" id="IPR009563">
    <property type="entry name" value="SSSCA1"/>
</dbReference>
<dbReference type="RefSeq" id="WP_011869286.1">
    <property type="nucleotide sequence ID" value="NC_009135.1"/>
</dbReference>
<proteinExistence type="predicted"/>